<dbReference type="AlphaFoldDB" id="A0A1G8JM43"/>
<dbReference type="EMBL" id="FNEN01000001">
    <property type="protein sequence ID" value="SDI32232.1"/>
    <property type="molecule type" value="Genomic_DNA"/>
</dbReference>
<reference evidence="2 3" key="1">
    <citation type="submission" date="2016-10" db="EMBL/GenBank/DDBJ databases">
        <authorList>
            <person name="de Groot N.N."/>
        </authorList>
    </citation>
    <scope>NUCLEOTIDE SEQUENCE [LARGE SCALE GENOMIC DNA]</scope>
    <source>
        <strain evidence="2 3">DSM 21771</strain>
    </source>
</reference>
<evidence type="ECO:0000313" key="2">
    <source>
        <dbReference type="EMBL" id="SDI32232.1"/>
    </source>
</evidence>
<dbReference type="RefSeq" id="WP_090395928.1">
    <property type="nucleotide sequence ID" value="NZ_FNEN01000001.1"/>
</dbReference>
<keyword evidence="3" id="KW-1185">Reference proteome</keyword>
<evidence type="ECO:0000313" key="3">
    <source>
        <dbReference type="Proteomes" id="UP000198853"/>
    </source>
</evidence>
<dbReference type="Proteomes" id="UP000198853">
    <property type="component" value="Unassembled WGS sequence"/>
</dbReference>
<gene>
    <name evidence="2" type="ORF">SAMN04488123_101296</name>
</gene>
<accession>A0A1G8JM43</accession>
<dbReference type="InterPro" id="IPR024490">
    <property type="entry name" value="DUF2759"/>
</dbReference>
<keyword evidence="1" id="KW-0472">Membrane</keyword>
<dbReference type="Pfam" id="PF10958">
    <property type="entry name" value="DUF2759"/>
    <property type="match status" value="1"/>
</dbReference>
<name>A0A1G8JM43_9BACI</name>
<protein>
    <recommendedName>
        <fullName evidence="4">DUF2759 domain-containing protein</fullName>
    </recommendedName>
</protein>
<sequence length="56" mass="5976">MAMGSISTAVAILAVVAFFRELKRRNFLGVGFSALSVLVFGFFGIMTLFVSGAPEM</sequence>
<keyword evidence="1" id="KW-1133">Transmembrane helix</keyword>
<organism evidence="2 3">
    <name type="scientific">Natribacillus halophilus</name>
    <dbReference type="NCBI Taxonomy" id="549003"/>
    <lineage>
        <taxon>Bacteria</taxon>
        <taxon>Bacillati</taxon>
        <taxon>Bacillota</taxon>
        <taxon>Bacilli</taxon>
        <taxon>Bacillales</taxon>
        <taxon>Bacillaceae</taxon>
        <taxon>Natribacillus</taxon>
    </lineage>
</organism>
<evidence type="ECO:0008006" key="4">
    <source>
        <dbReference type="Google" id="ProtNLM"/>
    </source>
</evidence>
<proteinExistence type="predicted"/>
<dbReference type="OrthoDB" id="2355718at2"/>
<keyword evidence="1" id="KW-0812">Transmembrane</keyword>
<feature type="transmembrane region" description="Helical" evidence="1">
    <location>
        <begin position="29"/>
        <end position="50"/>
    </location>
</feature>
<evidence type="ECO:0000256" key="1">
    <source>
        <dbReference type="SAM" id="Phobius"/>
    </source>
</evidence>